<gene>
    <name evidence="1" type="ORF">AB5J51_08060</name>
</gene>
<dbReference type="RefSeq" id="WP_136225095.1">
    <property type="nucleotide sequence ID" value="NZ_CP165727.1"/>
</dbReference>
<sequence length="231" mass="25642">MRRWWKRADAECTAVADQLVIPQPFDLEVFCAGIAEQRGRPLILLPLDGPPDPALPCGIWLGLEVADLVFYDAVAAEILKVQIVLHEISHMLLGHVAPELDLPAQPSEGEIARASEHFHHLLARTRTTVSGLDRPDLPVASIIRAEAARIRSVARMTESIDEQLGLDIDRLAHLMGRSKFASPQERQAETLATLIHERAGRYTTQSTSSEAEDRLVRLHDALGHPVRNTWS</sequence>
<protein>
    <recommendedName>
        <fullName evidence="2">IrrE N-terminal-like domain-containing protein</fullName>
    </recommendedName>
</protein>
<name>A0AB39Y1H2_9ACTN</name>
<evidence type="ECO:0000313" key="1">
    <source>
        <dbReference type="EMBL" id="XDV62892.1"/>
    </source>
</evidence>
<dbReference type="AlphaFoldDB" id="A0AB39Y1H2"/>
<accession>A0AB39Y1H2</accession>
<proteinExistence type="predicted"/>
<reference evidence="1" key="1">
    <citation type="submission" date="2024-08" db="EMBL/GenBank/DDBJ databases">
        <authorList>
            <person name="Yu S.T."/>
        </authorList>
    </citation>
    <scope>NUCLEOTIDE SEQUENCE</scope>
    <source>
        <strain evidence="1">R33</strain>
    </source>
</reference>
<evidence type="ECO:0008006" key="2">
    <source>
        <dbReference type="Google" id="ProtNLM"/>
    </source>
</evidence>
<dbReference type="EMBL" id="CP165727">
    <property type="protein sequence ID" value="XDV62892.1"/>
    <property type="molecule type" value="Genomic_DNA"/>
</dbReference>
<organism evidence="1">
    <name type="scientific">Streptomyces sp. R33</name>
    <dbReference type="NCBI Taxonomy" id="3238629"/>
    <lineage>
        <taxon>Bacteria</taxon>
        <taxon>Bacillati</taxon>
        <taxon>Actinomycetota</taxon>
        <taxon>Actinomycetes</taxon>
        <taxon>Kitasatosporales</taxon>
        <taxon>Streptomycetaceae</taxon>
        <taxon>Streptomyces</taxon>
    </lineage>
</organism>